<evidence type="ECO:0000256" key="2">
    <source>
        <dbReference type="ARBA" id="ARBA00023015"/>
    </source>
</evidence>
<dbReference type="PROSITE" id="PS50888">
    <property type="entry name" value="BHLH"/>
    <property type="match status" value="1"/>
</dbReference>
<evidence type="ECO:0000256" key="5">
    <source>
        <dbReference type="SAM" id="MobiDB-lite"/>
    </source>
</evidence>
<dbReference type="SMART" id="SM00353">
    <property type="entry name" value="HLH"/>
    <property type="match status" value="1"/>
</dbReference>
<dbReference type="OrthoDB" id="690068at2759"/>
<comment type="subcellular location">
    <subcellularLocation>
        <location evidence="1">Nucleus</location>
    </subcellularLocation>
</comment>
<dbReference type="InterPro" id="IPR036638">
    <property type="entry name" value="HLH_DNA-bd_sf"/>
</dbReference>
<gene>
    <name evidence="7" type="ORF">SHERM_20499</name>
</gene>
<keyword evidence="2" id="KW-0805">Transcription regulation</keyword>
<reference evidence="7" key="1">
    <citation type="submission" date="2019-12" db="EMBL/GenBank/DDBJ databases">
        <authorList>
            <person name="Scholes J."/>
        </authorList>
    </citation>
    <scope>NUCLEOTIDE SEQUENCE</scope>
</reference>
<sequence length="318" mass="35874">MVRSTTQHVEDEEKHHSSSPTEESKRGDSKVNISRSKHSETEQRRRSKINERFQILRDLIPENDQKRDKASFLLEVIQYIQFLQEKLQLYEGNCQGWSPDPAKCLPLRLNPGPLESFLDNSQFDRTFSGDEDKFLDTALVSSAQNSPNMPLQALLLEGSYHDAEQAEHQSWSHFWPRGSCRDDCSVPLYAANKEELRSDSGEVTVSIAHSRGLLNSLKNSLQSSGVDLSKSSISVQLDVGKRTIGRSTNAMFFVRDDEDASCLDYGAPTNISADHEHPQKRYTGVFLNQIYEYSPIGSLCMRLRSKYLVSGLDAVVVA</sequence>
<evidence type="ECO:0000256" key="4">
    <source>
        <dbReference type="ARBA" id="ARBA00023242"/>
    </source>
</evidence>
<dbReference type="AlphaFoldDB" id="A0A9N7N328"/>
<evidence type="ECO:0000259" key="6">
    <source>
        <dbReference type="PROSITE" id="PS50888"/>
    </source>
</evidence>
<comment type="caution">
    <text evidence="7">The sequence shown here is derived from an EMBL/GenBank/DDBJ whole genome shotgun (WGS) entry which is preliminary data.</text>
</comment>
<dbReference type="GO" id="GO:0006351">
    <property type="term" value="P:DNA-templated transcription"/>
    <property type="evidence" value="ECO:0007669"/>
    <property type="project" value="InterPro"/>
</dbReference>
<keyword evidence="8" id="KW-1185">Reference proteome</keyword>
<dbReference type="InterPro" id="IPR011598">
    <property type="entry name" value="bHLH_dom"/>
</dbReference>
<evidence type="ECO:0000256" key="1">
    <source>
        <dbReference type="ARBA" id="ARBA00004123"/>
    </source>
</evidence>
<evidence type="ECO:0000256" key="3">
    <source>
        <dbReference type="ARBA" id="ARBA00023163"/>
    </source>
</evidence>
<dbReference type="Gene3D" id="4.10.280.10">
    <property type="entry name" value="Helix-loop-helix DNA-binding domain"/>
    <property type="match status" value="1"/>
</dbReference>
<dbReference type="Proteomes" id="UP001153555">
    <property type="component" value="Unassembled WGS sequence"/>
</dbReference>
<dbReference type="Pfam" id="PF00010">
    <property type="entry name" value="HLH"/>
    <property type="match status" value="1"/>
</dbReference>
<protein>
    <submittedName>
        <fullName evidence="7">Transcription factor BIM2</fullName>
    </submittedName>
</protein>
<evidence type="ECO:0000313" key="8">
    <source>
        <dbReference type="Proteomes" id="UP001153555"/>
    </source>
</evidence>
<accession>A0A9N7N328</accession>
<feature type="compositionally biased region" description="Basic and acidic residues" evidence="5">
    <location>
        <begin position="37"/>
        <end position="46"/>
    </location>
</feature>
<dbReference type="PANTHER" id="PTHR46412">
    <property type="entry name" value="BES1-INTERACTING MYC-LIKE PROTEIN"/>
    <property type="match status" value="1"/>
</dbReference>
<evidence type="ECO:0000313" key="7">
    <source>
        <dbReference type="EMBL" id="CAA0823337.1"/>
    </source>
</evidence>
<dbReference type="CDD" id="cd11453">
    <property type="entry name" value="bHLH_AtBIM_like"/>
    <property type="match status" value="1"/>
</dbReference>
<dbReference type="GO" id="GO:0003700">
    <property type="term" value="F:DNA-binding transcription factor activity"/>
    <property type="evidence" value="ECO:0007669"/>
    <property type="project" value="InterPro"/>
</dbReference>
<feature type="region of interest" description="Disordered" evidence="5">
    <location>
        <begin position="1"/>
        <end position="46"/>
    </location>
</feature>
<dbReference type="GO" id="GO:0005634">
    <property type="term" value="C:nucleus"/>
    <property type="evidence" value="ECO:0007669"/>
    <property type="project" value="UniProtKB-SubCell"/>
</dbReference>
<proteinExistence type="predicted"/>
<dbReference type="PANTHER" id="PTHR46412:SF9">
    <property type="entry name" value="TRANSCRIPTION FACTOR BIM3"/>
    <property type="match status" value="1"/>
</dbReference>
<dbReference type="SUPFAM" id="SSF47459">
    <property type="entry name" value="HLH, helix-loop-helix DNA-binding domain"/>
    <property type="match status" value="1"/>
</dbReference>
<organism evidence="7 8">
    <name type="scientific">Striga hermonthica</name>
    <name type="common">Purple witchweed</name>
    <name type="synonym">Buchnera hermonthica</name>
    <dbReference type="NCBI Taxonomy" id="68872"/>
    <lineage>
        <taxon>Eukaryota</taxon>
        <taxon>Viridiplantae</taxon>
        <taxon>Streptophyta</taxon>
        <taxon>Embryophyta</taxon>
        <taxon>Tracheophyta</taxon>
        <taxon>Spermatophyta</taxon>
        <taxon>Magnoliopsida</taxon>
        <taxon>eudicotyledons</taxon>
        <taxon>Gunneridae</taxon>
        <taxon>Pentapetalae</taxon>
        <taxon>asterids</taxon>
        <taxon>lamiids</taxon>
        <taxon>Lamiales</taxon>
        <taxon>Orobanchaceae</taxon>
        <taxon>Buchnereae</taxon>
        <taxon>Striga</taxon>
    </lineage>
</organism>
<name>A0A9N7N328_STRHE</name>
<keyword evidence="3" id="KW-0804">Transcription</keyword>
<dbReference type="InterPro" id="IPR044295">
    <property type="entry name" value="BIM1/2/3"/>
</dbReference>
<keyword evidence="4" id="KW-0539">Nucleus</keyword>
<feature type="domain" description="BHLH" evidence="6">
    <location>
        <begin position="33"/>
        <end position="83"/>
    </location>
</feature>
<feature type="compositionally biased region" description="Basic and acidic residues" evidence="5">
    <location>
        <begin position="8"/>
        <end position="29"/>
    </location>
</feature>
<dbReference type="GO" id="GO:0046983">
    <property type="term" value="F:protein dimerization activity"/>
    <property type="evidence" value="ECO:0007669"/>
    <property type="project" value="InterPro"/>
</dbReference>
<dbReference type="EMBL" id="CACSLK010024540">
    <property type="protein sequence ID" value="CAA0823337.1"/>
    <property type="molecule type" value="Genomic_DNA"/>
</dbReference>